<dbReference type="RefSeq" id="WP_078218162.1">
    <property type="nucleotide sequence ID" value="NZ_MUXZ01000009.1"/>
</dbReference>
<dbReference type="Pfam" id="PF10934">
    <property type="entry name" value="Sheath_initiator"/>
    <property type="match status" value="1"/>
</dbReference>
<dbReference type="Proteomes" id="UP000254329">
    <property type="component" value="Unassembled WGS sequence"/>
</dbReference>
<evidence type="ECO:0000313" key="2">
    <source>
        <dbReference type="EMBL" id="STO68918.1"/>
    </source>
</evidence>
<proteinExistence type="predicted"/>
<dbReference type="Proteomes" id="UP000254496">
    <property type="component" value="Unassembled WGS sequence"/>
</dbReference>
<dbReference type="EMBL" id="UGHJ01000001">
    <property type="protein sequence ID" value="STO68918.1"/>
    <property type="molecule type" value="Genomic_DNA"/>
</dbReference>
<dbReference type="EMBL" id="UGHF01000001">
    <property type="protein sequence ID" value="STO60151.1"/>
    <property type="molecule type" value="Genomic_DNA"/>
</dbReference>
<evidence type="ECO:0000313" key="1">
    <source>
        <dbReference type="EMBL" id="STO60151.1"/>
    </source>
</evidence>
<protein>
    <submittedName>
        <fullName evidence="1">Uncharacterized protein</fullName>
    </submittedName>
</protein>
<keyword evidence="3" id="KW-1185">Reference proteome</keyword>
<gene>
    <name evidence="1" type="ORF">NCTC1659_01423</name>
    <name evidence="2" type="ORF">NCTC8540_01436</name>
</gene>
<sequence>MKVRRLDKNHDWTFGQGFNSYATESEAIAQNVQTRLWSFEKDWFLNLEHGLPWLEEMGRNGDLEQLEIRIKRQVLETEGVVKITNYHAFLDPNTRQLNIQIEYEDIYQNMHQGRYIGGDNGNPNR</sequence>
<dbReference type="AlphaFoldDB" id="A0A1V4B282"/>
<dbReference type="STRING" id="733.B0186_04305"/>
<dbReference type="InterPro" id="IPR020288">
    <property type="entry name" value="Sheath_initiator"/>
</dbReference>
<name>A0A1V4B282_9PAST</name>
<evidence type="ECO:0000313" key="4">
    <source>
        <dbReference type="Proteomes" id="UP000254496"/>
    </source>
</evidence>
<reference evidence="3 4" key="1">
    <citation type="submission" date="2018-06" db="EMBL/GenBank/DDBJ databases">
        <authorList>
            <consortium name="Pathogen Informatics"/>
            <person name="Doyle S."/>
        </authorList>
    </citation>
    <scope>NUCLEOTIDE SEQUENCE [LARGE SCALE GENOMIC DNA]</scope>
    <source>
        <strain evidence="1 3">NCTC1659</strain>
        <strain evidence="2 4">NCTC8540</strain>
    </source>
</reference>
<organism evidence="1 3">
    <name type="scientific">Canicola haemoglobinophilus</name>
    <dbReference type="NCBI Taxonomy" id="733"/>
    <lineage>
        <taxon>Bacteria</taxon>
        <taxon>Pseudomonadati</taxon>
        <taxon>Pseudomonadota</taxon>
        <taxon>Gammaproteobacteria</taxon>
        <taxon>Pasteurellales</taxon>
        <taxon>Pasteurellaceae</taxon>
        <taxon>Canicola</taxon>
    </lineage>
</organism>
<evidence type="ECO:0000313" key="3">
    <source>
        <dbReference type="Proteomes" id="UP000254329"/>
    </source>
</evidence>
<dbReference type="OrthoDB" id="9812969at2"/>
<accession>A0A1V4B282</accession>